<evidence type="ECO:0000313" key="4">
    <source>
        <dbReference type="Proteomes" id="UP000792457"/>
    </source>
</evidence>
<feature type="domain" description="TOG" evidence="2">
    <location>
        <begin position="75"/>
        <end position="306"/>
    </location>
</feature>
<dbReference type="AlphaFoldDB" id="A0A8K0K4W4"/>
<dbReference type="GO" id="GO:0008017">
    <property type="term" value="F:microtubule binding"/>
    <property type="evidence" value="ECO:0007669"/>
    <property type="project" value="TreeGrafter"/>
</dbReference>
<dbReference type="GO" id="GO:0000776">
    <property type="term" value="C:kinetochore"/>
    <property type="evidence" value="ECO:0007669"/>
    <property type="project" value="TreeGrafter"/>
</dbReference>
<gene>
    <name evidence="3" type="ORF">J437_LFUL009095</name>
</gene>
<feature type="region of interest" description="Disordered" evidence="1">
    <location>
        <begin position="1"/>
        <end position="51"/>
    </location>
</feature>
<evidence type="ECO:0000256" key="1">
    <source>
        <dbReference type="SAM" id="MobiDB-lite"/>
    </source>
</evidence>
<dbReference type="Pfam" id="PF12348">
    <property type="entry name" value="CLASP_N"/>
    <property type="match status" value="1"/>
</dbReference>
<sequence length="453" mass="49014">DSQANEDEVDRVIPKKASNVTSAKKGKSTIGASRSGTATPVTSGGGASGAGSVDEEMFIRAFEDVPSVRLFSSKELEEQMTSVRTVVSDPSKDWDKRVDALKKVRSIVIAGGANFDEFHAHLRLLEPAFQISVKDLRSQVVREACITIAYLSQQLGQKFDHFAEALLPCLINLIMNCAKIVASSGMVTIRFVIMSTHSPRLVPIVASGLTSKSKDIRRATCDFLHLLLHTWSTHVLERHLALLQDAIRKGIADADPEARASARKAFWAFADHFRDQADSLLNSLDGSYKRLLYGELSSSTSVSNSSSSNSLVTMAAPGRIPKAHATPSAAARAPSTGSAESLPLLVHSQRPANQPRQFRPHPHSPPSHLPPVSARPLGVRAAGSVESLPLLLHQPQRDHPFHHHHPHQHYHSQQYHPLQHSSSPPSSTGVAARRGSSGIPVLVSGNRGYKGEA</sequence>
<feature type="region of interest" description="Disordered" evidence="1">
    <location>
        <begin position="396"/>
        <end position="453"/>
    </location>
</feature>
<dbReference type="InterPro" id="IPR016024">
    <property type="entry name" value="ARM-type_fold"/>
</dbReference>
<feature type="non-terminal residue" evidence="3">
    <location>
        <position position="1"/>
    </location>
</feature>
<dbReference type="Proteomes" id="UP000792457">
    <property type="component" value="Unassembled WGS sequence"/>
</dbReference>
<dbReference type="InterPro" id="IPR024395">
    <property type="entry name" value="CLASP_N_dom"/>
</dbReference>
<dbReference type="SMART" id="SM01349">
    <property type="entry name" value="TOG"/>
    <property type="match status" value="1"/>
</dbReference>
<reference evidence="3" key="2">
    <citation type="submission" date="2017-10" db="EMBL/GenBank/DDBJ databases">
        <title>Ladona fulva Genome sequencing and assembly.</title>
        <authorList>
            <person name="Murali S."/>
            <person name="Richards S."/>
            <person name="Bandaranaike D."/>
            <person name="Bellair M."/>
            <person name="Blankenburg K."/>
            <person name="Chao H."/>
            <person name="Dinh H."/>
            <person name="Doddapaneni H."/>
            <person name="Dugan-Rocha S."/>
            <person name="Elkadiri S."/>
            <person name="Gnanaolivu R."/>
            <person name="Hernandez B."/>
            <person name="Skinner E."/>
            <person name="Javaid M."/>
            <person name="Lee S."/>
            <person name="Li M."/>
            <person name="Ming W."/>
            <person name="Munidasa M."/>
            <person name="Muniz J."/>
            <person name="Nguyen L."/>
            <person name="Hughes D."/>
            <person name="Osuji N."/>
            <person name="Pu L.-L."/>
            <person name="Puazo M."/>
            <person name="Qu C."/>
            <person name="Quiroz J."/>
            <person name="Raj R."/>
            <person name="Weissenberger G."/>
            <person name="Xin Y."/>
            <person name="Zou X."/>
            <person name="Han Y."/>
            <person name="Worley K."/>
            <person name="Muzny D."/>
            <person name="Gibbs R."/>
        </authorList>
    </citation>
    <scope>NUCLEOTIDE SEQUENCE</scope>
    <source>
        <strain evidence="3">Sampled in the wild</strain>
    </source>
</reference>
<dbReference type="GO" id="GO:0090307">
    <property type="term" value="P:mitotic spindle assembly"/>
    <property type="evidence" value="ECO:0007669"/>
    <property type="project" value="TreeGrafter"/>
</dbReference>
<dbReference type="GO" id="GO:0005881">
    <property type="term" value="C:cytoplasmic microtubule"/>
    <property type="evidence" value="ECO:0007669"/>
    <property type="project" value="TreeGrafter"/>
</dbReference>
<proteinExistence type="predicted"/>
<dbReference type="GO" id="GO:0005876">
    <property type="term" value="C:spindle microtubule"/>
    <property type="evidence" value="ECO:0007669"/>
    <property type="project" value="TreeGrafter"/>
</dbReference>
<dbReference type="GO" id="GO:0045180">
    <property type="term" value="C:basal cortex"/>
    <property type="evidence" value="ECO:0007669"/>
    <property type="project" value="TreeGrafter"/>
</dbReference>
<name>A0A8K0K4W4_LADFU</name>
<evidence type="ECO:0000313" key="3">
    <source>
        <dbReference type="EMBL" id="KAG8228444.1"/>
    </source>
</evidence>
<feature type="compositionally biased region" description="Basic residues" evidence="1">
    <location>
        <begin position="400"/>
        <end position="410"/>
    </location>
</feature>
<dbReference type="EMBL" id="KZ308372">
    <property type="protein sequence ID" value="KAG8228444.1"/>
    <property type="molecule type" value="Genomic_DNA"/>
</dbReference>
<feature type="non-terminal residue" evidence="3">
    <location>
        <position position="453"/>
    </location>
</feature>
<dbReference type="InterPro" id="IPR011989">
    <property type="entry name" value="ARM-like"/>
</dbReference>
<organism evidence="3 4">
    <name type="scientific">Ladona fulva</name>
    <name type="common">Scarce chaser dragonfly</name>
    <name type="synonym">Libellula fulva</name>
    <dbReference type="NCBI Taxonomy" id="123851"/>
    <lineage>
        <taxon>Eukaryota</taxon>
        <taxon>Metazoa</taxon>
        <taxon>Ecdysozoa</taxon>
        <taxon>Arthropoda</taxon>
        <taxon>Hexapoda</taxon>
        <taxon>Insecta</taxon>
        <taxon>Pterygota</taxon>
        <taxon>Palaeoptera</taxon>
        <taxon>Odonata</taxon>
        <taxon>Epiprocta</taxon>
        <taxon>Anisoptera</taxon>
        <taxon>Libelluloidea</taxon>
        <taxon>Libellulidae</taxon>
        <taxon>Ladona</taxon>
    </lineage>
</organism>
<feature type="region of interest" description="Disordered" evidence="1">
    <location>
        <begin position="351"/>
        <end position="375"/>
    </location>
</feature>
<feature type="compositionally biased region" description="Low complexity" evidence="1">
    <location>
        <begin position="411"/>
        <end position="427"/>
    </location>
</feature>
<dbReference type="InterPro" id="IPR034085">
    <property type="entry name" value="TOG"/>
</dbReference>
<dbReference type="GO" id="GO:0040001">
    <property type="term" value="P:establishment of mitotic spindle localization"/>
    <property type="evidence" value="ECO:0007669"/>
    <property type="project" value="TreeGrafter"/>
</dbReference>
<keyword evidence="4" id="KW-1185">Reference proteome</keyword>
<dbReference type="PANTHER" id="PTHR21567:SF9">
    <property type="entry name" value="CLIP-ASSOCIATING PROTEIN"/>
    <property type="match status" value="1"/>
</dbReference>
<accession>A0A8K0K4W4</accession>
<dbReference type="GO" id="GO:0005815">
    <property type="term" value="C:microtubule organizing center"/>
    <property type="evidence" value="ECO:0007669"/>
    <property type="project" value="TreeGrafter"/>
</dbReference>
<dbReference type="Gene3D" id="1.25.10.10">
    <property type="entry name" value="Leucine-rich Repeat Variant"/>
    <property type="match status" value="1"/>
</dbReference>
<dbReference type="PANTHER" id="PTHR21567">
    <property type="entry name" value="CLASP"/>
    <property type="match status" value="1"/>
</dbReference>
<dbReference type="OrthoDB" id="46159at2759"/>
<dbReference type="SUPFAM" id="SSF48371">
    <property type="entry name" value="ARM repeat"/>
    <property type="match status" value="1"/>
</dbReference>
<evidence type="ECO:0000259" key="2">
    <source>
        <dbReference type="SMART" id="SM01349"/>
    </source>
</evidence>
<dbReference type="GO" id="GO:0072686">
    <property type="term" value="C:mitotic spindle"/>
    <property type="evidence" value="ECO:0007669"/>
    <property type="project" value="TreeGrafter"/>
</dbReference>
<reference evidence="3" key="1">
    <citation type="submission" date="2013-04" db="EMBL/GenBank/DDBJ databases">
        <authorList>
            <person name="Qu J."/>
            <person name="Murali S.C."/>
            <person name="Bandaranaike D."/>
            <person name="Bellair M."/>
            <person name="Blankenburg K."/>
            <person name="Chao H."/>
            <person name="Dinh H."/>
            <person name="Doddapaneni H."/>
            <person name="Downs B."/>
            <person name="Dugan-Rocha S."/>
            <person name="Elkadiri S."/>
            <person name="Gnanaolivu R.D."/>
            <person name="Hernandez B."/>
            <person name="Javaid M."/>
            <person name="Jayaseelan J.C."/>
            <person name="Lee S."/>
            <person name="Li M."/>
            <person name="Ming W."/>
            <person name="Munidasa M."/>
            <person name="Muniz J."/>
            <person name="Nguyen L."/>
            <person name="Ongeri F."/>
            <person name="Osuji N."/>
            <person name="Pu L.-L."/>
            <person name="Puazo M."/>
            <person name="Qu C."/>
            <person name="Quiroz J."/>
            <person name="Raj R."/>
            <person name="Weissenberger G."/>
            <person name="Xin Y."/>
            <person name="Zou X."/>
            <person name="Han Y."/>
            <person name="Richards S."/>
            <person name="Worley K."/>
            <person name="Muzny D."/>
            <person name="Gibbs R."/>
        </authorList>
    </citation>
    <scope>NUCLEOTIDE SEQUENCE</scope>
    <source>
        <strain evidence="3">Sampled in the wild</strain>
    </source>
</reference>
<protein>
    <recommendedName>
        <fullName evidence="2">TOG domain-containing protein</fullName>
    </recommendedName>
</protein>
<comment type="caution">
    <text evidence="3">The sequence shown here is derived from an EMBL/GenBank/DDBJ whole genome shotgun (WGS) entry which is preliminary data.</text>
</comment>